<dbReference type="STRING" id="418985.A0A1V9XFW0"/>
<dbReference type="Proteomes" id="UP000192247">
    <property type="component" value="Unassembled WGS sequence"/>
</dbReference>
<dbReference type="SUPFAM" id="SSF48726">
    <property type="entry name" value="Immunoglobulin"/>
    <property type="match status" value="2"/>
</dbReference>
<dbReference type="GO" id="GO:0005886">
    <property type="term" value="C:plasma membrane"/>
    <property type="evidence" value="ECO:0007669"/>
    <property type="project" value="TreeGrafter"/>
</dbReference>
<evidence type="ECO:0000313" key="3">
    <source>
        <dbReference type="EMBL" id="OQR72389.1"/>
    </source>
</evidence>
<feature type="domain" description="Ig-like" evidence="2">
    <location>
        <begin position="1"/>
        <end position="63"/>
    </location>
</feature>
<proteinExistence type="predicted"/>
<dbReference type="EMBL" id="MNPL01011902">
    <property type="protein sequence ID" value="OQR72389.1"/>
    <property type="molecule type" value="Genomic_DNA"/>
</dbReference>
<sequence>VTWTLDGVAVPEDARYRIGDYVTRNSYVVSFVNISSVRPQDGGMYQCTARSDAGEAEHGQRLNVHGPPFVREMKNASVLASETMTLICPAGGWPIDSITWKK</sequence>
<dbReference type="GO" id="GO:0007156">
    <property type="term" value="P:homophilic cell adhesion via plasma membrane adhesion molecules"/>
    <property type="evidence" value="ECO:0007669"/>
    <property type="project" value="TreeGrafter"/>
</dbReference>
<protein>
    <submittedName>
        <fullName evidence="3">Down syndrome cell adhesion molecule-like</fullName>
    </submittedName>
</protein>
<dbReference type="PANTHER" id="PTHR10075">
    <property type="entry name" value="BASIGIN RELATED"/>
    <property type="match status" value="1"/>
</dbReference>
<dbReference type="GO" id="GO:0070593">
    <property type="term" value="P:dendrite self-avoidance"/>
    <property type="evidence" value="ECO:0007669"/>
    <property type="project" value="TreeGrafter"/>
</dbReference>
<dbReference type="InterPro" id="IPR036179">
    <property type="entry name" value="Ig-like_dom_sf"/>
</dbReference>
<dbReference type="GO" id="GO:0098632">
    <property type="term" value="F:cell-cell adhesion mediator activity"/>
    <property type="evidence" value="ECO:0007669"/>
    <property type="project" value="TreeGrafter"/>
</dbReference>
<dbReference type="InterPro" id="IPR013098">
    <property type="entry name" value="Ig_I-set"/>
</dbReference>
<organism evidence="3 4">
    <name type="scientific">Tropilaelaps mercedesae</name>
    <dbReference type="NCBI Taxonomy" id="418985"/>
    <lineage>
        <taxon>Eukaryota</taxon>
        <taxon>Metazoa</taxon>
        <taxon>Ecdysozoa</taxon>
        <taxon>Arthropoda</taxon>
        <taxon>Chelicerata</taxon>
        <taxon>Arachnida</taxon>
        <taxon>Acari</taxon>
        <taxon>Parasitiformes</taxon>
        <taxon>Mesostigmata</taxon>
        <taxon>Gamasina</taxon>
        <taxon>Dermanyssoidea</taxon>
        <taxon>Laelapidae</taxon>
        <taxon>Tropilaelaps</taxon>
    </lineage>
</organism>
<evidence type="ECO:0000259" key="2">
    <source>
        <dbReference type="PROSITE" id="PS50835"/>
    </source>
</evidence>
<dbReference type="PANTHER" id="PTHR10075:SF14">
    <property type="entry name" value="CELL ADHESION MOLECULE DSCAM2-RELATED"/>
    <property type="match status" value="1"/>
</dbReference>
<dbReference type="GO" id="GO:0007411">
    <property type="term" value="P:axon guidance"/>
    <property type="evidence" value="ECO:0007669"/>
    <property type="project" value="TreeGrafter"/>
</dbReference>
<reference evidence="3 4" key="1">
    <citation type="journal article" date="2017" name="Gigascience">
        <title>Draft genome of the honey bee ectoparasitic mite, Tropilaelaps mercedesae, is shaped by the parasitic life history.</title>
        <authorList>
            <person name="Dong X."/>
            <person name="Armstrong S.D."/>
            <person name="Xia D."/>
            <person name="Makepeace B.L."/>
            <person name="Darby A.C."/>
            <person name="Kadowaki T."/>
        </authorList>
    </citation>
    <scope>NUCLEOTIDE SEQUENCE [LARGE SCALE GENOMIC DNA]</scope>
    <source>
        <strain evidence="3">Wuxi-XJTLU</strain>
    </source>
</reference>
<name>A0A1V9XFW0_9ACAR</name>
<dbReference type="Gene3D" id="2.60.40.10">
    <property type="entry name" value="Immunoglobulins"/>
    <property type="match status" value="1"/>
</dbReference>
<dbReference type="PROSITE" id="PS50835">
    <property type="entry name" value="IG_LIKE"/>
    <property type="match status" value="2"/>
</dbReference>
<comment type="caution">
    <text evidence="3">The sequence shown here is derived from an EMBL/GenBank/DDBJ whole genome shotgun (WGS) entry which is preliminary data.</text>
</comment>
<dbReference type="InParanoid" id="A0A1V9XFW0"/>
<evidence type="ECO:0000313" key="4">
    <source>
        <dbReference type="Proteomes" id="UP000192247"/>
    </source>
</evidence>
<dbReference type="Pfam" id="PF07679">
    <property type="entry name" value="I-set"/>
    <property type="match status" value="1"/>
</dbReference>
<keyword evidence="4" id="KW-1185">Reference proteome</keyword>
<dbReference type="InterPro" id="IPR013783">
    <property type="entry name" value="Ig-like_fold"/>
</dbReference>
<dbReference type="AlphaFoldDB" id="A0A1V9XFW0"/>
<dbReference type="GO" id="GO:0030424">
    <property type="term" value="C:axon"/>
    <property type="evidence" value="ECO:0007669"/>
    <property type="project" value="TreeGrafter"/>
</dbReference>
<accession>A0A1V9XFW0</accession>
<evidence type="ECO:0000256" key="1">
    <source>
        <dbReference type="ARBA" id="ARBA00023319"/>
    </source>
</evidence>
<dbReference type="OrthoDB" id="6427562at2759"/>
<feature type="non-terminal residue" evidence="3">
    <location>
        <position position="1"/>
    </location>
</feature>
<gene>
    <name evidence="3" type="ORF">BIW11_01311</name>
</gene>
<keyword evidence="1" id="KW-0393">Immunoglobulin domain</keyword>
<feature type="non-terminal residue" evidence="3">
    <location>
        <position position="102"/>
    </location>
</feature>
<dbReference type="InterPro" id="IPR007110">
    <property type="entry name" value="Ig-like_dom"/>
</dbReference>
<feature type="domain" description="Ig-like" evidence="2">
    <location>
        <begin position="67"/>
        <end position="102"/>
    </location>
</feature>